<dbReference type="AlphaFoldDB" id="A0A822YRC0"/>
<dbReference type="Proteomes" id="UP000607653">
    <property type="component" value="Unassembled WGS sequence"/>
</dbReference>
<keyword evidence="2" id="KW-1185">Reference proteome</keyword>
<name>A0A822YRC0_NELNU</name>
<gene>
    <name evidence="1" type="ORF">HUJ06_010600</name>
</gene>
<dbReference type="EMBL" id="DUZY01000003">
    <property type="protein sequence ID" value="DAD31748.1"/>
    <property type="molecule type" value="Genomic_DNA"/>
</dbReference>
<evidence type="ECO:0000313" key="2">
    <source>
        <dbReference type="Proteomes" id="UP000607653"/>
    </source>
</evidence>
<protein>
    <submittedName>
        <fullName evidence="1">Uncharacterized protein</fullName>
    </submittedName>
</protein>
<accession>A0A822YRC0</accession>
<evidence type="ECO:0000313" key="1">
    <source>
        <dbReference type="EMBL" id="DAD31748.1"/>
    </source>
</evidence>
<sequence>MVVGVDRRNSKGYNLRRISVLRVEGGRLK</sequence>
<organism evidence="1 2">
    <name type="scientific">Nelumbo nucifera</name>
    <name type="common">Sacred lotus</name>
    <dbReference type="NCBI Taxonomy" id="4432"/>
    <lineage>
        <taxon>Eukaryota</taxon>
        <taxon>Viridiplantae</taxon>
        <taxon>Streptophyta</taxon>
        <taxon>Embryophyta</taxon>
        <taxon>Tracheophyta</taxon>
        <taxon>Spermatophyta</taxon>
        <taxon>Magnoliopsida</taxon>
        <taxon>Proteales</taxon>
        <taxon>Nelumbonaceae</taxon>
        <taxon>Nelumbo</taxon>
    </lineage>
</organism>
<reference evidence="1 2" key="1">
    <citation type="journal article" date="2020" name="Mol. Biol. Evol.">
        <title>Distinct Expression and Methylation Patterns for Genes with Different Fates following a Single Whole-Genome Duplication in Flowering Plants.</title>
        <authorList>
            <person name="Shi T."/>
            <person name="Rahmani R.S."/>
            <person name="Gugger P.F."/>
            <person name="Wang M."/>
            <person name="Li H."/>
            <person name="Zhang Y."/>
            <person name="Li Z."/>
            <person name="Wang Q."/>
            <person name="Van de Peer Y."/>
            <person name="Marchal K."/>
            <person name="Chen J."/>
        </authorList>
    </citation>
    <scope>NUCLEOTIDE SEQUENCE [LARGE SCALE GENOMIC DNA]</scope>
    <source>
        <tissue evidence="1">Leaf</tissue>
    </source>
</reference>
<comment type="caution">
    <text evidence="1">The sequence shown here is derived from an EMBL/GenBank/DDBJ whole genome shotgun (WGS) entry which is preliminary data.</text>
</comment>
<proteinExistence type="predicted"/>